<dbReference type="Proteomes" id="UP001589691">
    <property type="component" value="Unassembled WGS sequence"/>
</dbReference>
<dbReference type="InterPro" id="IPR050297">
    <property type="entry name" value="LipidA_mod_glycosyltrf_83"/>
</dbReference>
<feature type="transmembrane region" description="Helical" evidence="8">
    <location>
        <begin position="429"/>
        <end position="450"/>
    </location>
</feature>
<feature type="transmembrane region" description="Helical" evidence="8">
    <location>
        <begin position="38"/>
        <end position="62"/>
    </location>
</feature>
<feature type="transmembrane region" description="Helical" evidence="8">
    <location>
        <begin position="69"/>
        <end position="88"/>
    </location>
</feature>
<evidence type="ECO:0000313" key="9">
    <source>
        <dbReference type="EMBL" id="MFB9770450.1"/>
    </source>
</evidence>
<keyword evidence="4" id="KW-0808">Transferase</keyword>
<evidence type="ECO:0000256" key="1">
    <source>
        <dbReference type="ARBA" id="ARBA00004651"/>
    </source>
</evidence>
<feature type="transmembrane region" description="Helical" evidence="8">
    <location>
        <begin position="284"/>
        <end position="304"/>
    </location>
</feature>
<evidence type="ECO:0000256" key="3">
    <source>
        <dbReference type="ARBA" id="ARBA00022676"/>
    </source>
</evidence>
<comment type="subcellular location">
    <subcellularLocation>
        <location evidence="1">Cell membrane</location>
        <topology evidence="1">Multi-pass membrane protein</topology>
    </subcellularLocation>
</comment>
<evidence type="ECO:0000313" key="10">
    <source>
        <dbReference type="Proteomes" id="UP001589691"/>
    </source>
</evidence>
<evidence type="ECO:0000256" key="2">
    <source>
        <dbReference type="ARBA" id="ARBA00022475"/>
    </source>
</evidence>
<evidence type="ECO:0000256" key="6">
    <source>
        <dbReference type="ARBA" id="ARBA00022989"/>
    </source>
</evidence>
<protein>
    <recommendedName>
        <fullName evidence="11">Integral membrane protein</fullName>
    </recommendedName>
</protein>
<evidence type="ECO:0008006" key="11">
    <source>
        <dbReference type="Google" id="ProtNLM"/>
    </source>
</evidence>
<reference evidence="9 10" key="1">
    <citation type="submission" date="2024-09" db="EMBL/GenBank/DDBJ databases">
        <authorList>
            <person name="Sun Q."/>
            <person name="Mori K."/>
        </authorList>
    </citation>
    <scope>NUCLEOTIDE SEQUENCE [LARGE SCALE GENOMIC DNA]</scope>
    <source>
        <strain evidence="9 10">TBRC 4576</strain>
    </source>
</reference>
<sequence length="483" mass="53185">MVKQAVVKLGQALALIIAGIITVWLLVASWQVKPQVGIGSLALSGGVVILLGLLIGGGSYWLSRRQTSWLVASFIGLTLLKFPLVAWLKIAPVGDFKVYHALAVFNAHGLTWHQMLTHGLIGASIASPTTLNVANLFSFSTALGGTNFFISQLINISCTLLDMLLLYWLVSRWLSRRLGIMASLIFYCIPSYWLYSTLLNGAEPLLITCLLVMMLALTRALKPLPTASPNDHWFNLIIAGGATLVANMIQPIMISWLVILALFTVIVILDLGRSYHFQYRHVGLYVVTTAVVLIATTGLSSWLYGFQVTPPTANVSYDVTSGAQTSANQRSQTALVQADPAIAALLATSPTGQLGPVISHRMQSLAREDYGFHWSLVNLRSVQQRRTWKRTQPFWAGLAHIYWQLMLIATLISVVIGGWLWWRPSALNHYFLYATLLLDGLTLTALLIGAQGRSRAILYLPIIFMITCGTAGITQLWSRQRRV</sequence>
<name>A0ABV5WWB9_9LACO</name>
<dbReference type="EMBL" id="JBHLZY010000026">
    <property type="protein sequence ID" value="MFB9770450.1"/>
    <property type="molecule type" value="Genomic_DNA"/>
</dbReference>
<comment type="caution">
    <text evidence="9">The sequence shown here is derived from an EMBL/GenBank/DDBJ whole genome shotgun (WGS) entry which is preliminary data.</text>
</comment>
<feature type="transmembrane region" description="Helical" evidence="8">
    <location>
        <begin position="148"/>
        <end position="170"/>
    </location>
</feature>
<feature type="transmembrane region" description="Helical" evidence="8">
    <location>
        <begin position="201"/>
        <end position="221"/>
    </location>
</feature>
<keyword evidence="10" id="KW-1185">Reference proteome</keyword>
<organism evidence="9 10">
    <name type="scientific">Lactiplantibacillus modestisalitolerans</name>
    <dbReference type="NCBI Taxonomy" id="1457219"/>
    <lineage>
        <taxon>Bacteria</taxon>
        <taxon>Bacillati</taxon>
        <taxon>Bacillota</taxon>
        <taxon>Bacilli</taxon>
        <taxon>Lactobacillales</taxon>
        <taxon>Lactobacillaceae</taxon>
        <taxon>Lactiplantibacillus</taxon>
    </lineage>
</organism>
<feature type="transmembrane region" description="Helical" evidence="8">
    <location>
        <begin position="12"/>
        <end position="32"/>
    </location>
</feature>
<accession>A0ABV5WWB9</accession>
<keyword evidence="7 8" id="KW-0472">Membrane</keyword>
<keyword evidence="5 8" id="KW-0812">Transmembrane</keyword>
<feature type="transmembrane region" description="Helical" evidence="8">
    <location>
        <begin position="255"/>
        <end position="272"/>
    </location>
</feature>
<dbReference type="RefSeq" id="WP_137641926.1">
    <property type="nucleotide sequence ID" value="NZ_BJEA01000003.1"/>
</dbReference>
<proteinExistence type="predicted"/>
<evidence type="ECO:0000256" key="7">
    <source>
        <dbReference type="ARBA" id="ARBA00023136"/>
    </source>
</evidence>
<gene>
    <name evidence="9" type="ORF">ACFFLI_11305</name>
</gene>
<keyword evidence="3" id="KW-0328">Glycosyltransferase</keyword>
<evidence type="ECO:0000256" key="4">
    <source>
        <dbReference type="ARBA" id="ARBA00022679"/>
    </source>
</evidence>
<keyword evidence="2" id="KW-1003">Cell membrane</keyword>
<feature type="transmembrane region" description="Helical" evidence="8">
    <location>
        <begin position="456"/>
        <end position="477"/>
    </location>
</feature>
<evidence type="ECO:0000256" key="8">
    <source>
        <dbReference type="SAM" id="Phobius"/>
    </source>
</evidence>
<evidence type="ECO:0000256" key="5">
    <source>
        <dbReference type="ARBA" id="ARBA00022692"/>
    </source>
</evidence>
<keyword evidence="6 8" id="KW-1133">Transmembrane helix</keyword>
<feature type="transmembrane region" description="Helical" evidence="8">
    <location>
        <begin position="401"/>
        <end position="422"/>
    </location>
</feature>
<dbReference type="PANTHER" id="PTHR33908">
    <property type="entry name" value="MANNOSYLTRANSFERASE YKCB-RELATED"/>
    <property type="match status" value="1"/>
</dbReference>
<dbReference type="PANTHER" id="PTHR33908:SF11">
    <property type="entry name" value="MEMBRANE PROTEIN"/>
    <property type="match status" value="1"/>
</dbReference>